<dbReference type="AlphaFoldDB" id="A0A0K2GZV7"/>
<keyword evidence="3" id="KW-0560">Oxidoreductase</keyword>
<dbReference type="Gene3D" id="3.40.430.10">
    <property type="entry name" value="Dihydrofolate Reductase, subunit A"/>
    <property type="match status" value="1"/>
</dbReference>
<dbReference type="SUPFAM" id="SSF53597">
    <property type="entry name" value="Dihydrofolate reductase-like"/>
    <property type="match status" value="1"/>
</dbReference>
<sequence>MPTQPPFSEILKFLGHASPTSRTHFLPGQTRVSAIAVTSLDGRGAMEGTSGGLGNTMDAEIFNTHRALSDVVFAGSGTIAAEEYGPVEITDSQMEVRQEQGRREHVVMATLSRSLDIDPSLPFFSAANDLSPEPIIFTAEISNVAKDDRERFCERRKALVQAGANVVPLIEPSVYAALGELGARGYCDISFEGGPTMYAEALRLDCVDELLLTVSPFWVGAGPTTFGQAPAADDKKRKVRPREFTLADALIDDSHTFLRYFRQR</sequence>
<dbReference type="PATRIC" id="fig|1408189.4.peg.1151"/>
<keyword evidence="6" id="KW-1185">Reference proteome</keyword>
<name>A0A0K2GZV7_9CORY</name>
<dbReference type="OrthoDB" id="5243299at2"/>
<dbReference type="STRING" id="1408189.CLAC_05770"/>
<keyword evidence="2" id="KW-0521">NADP</keyword>
<protein>
    <submittedName>
        <fullName evidence="5">Deaminase</fullName>
    </submittedName>
</protein>
<dbReference type="InterPro" id="IPR050765">
    <property type="entry name" value="Riboflavin_Biosynth_HTPR"/>
</dbReference>
<dbReference type="GO" id="GO:0009231">
    <property type="term" value="P:riboflavin biosynthetic process"/>
    <property type="evidence" value="ECO:0007669"/>
    <property type="project" value="InterPro"/>
</dbReference>
<evidence type="ECO:0000313" key="5">
    <source>
        <dbReference type="EMBL" id="ALA67309.1"/>
    </source>
</evidence>
<proteinExistence type="predicted"/>
<dbReference type="PANTHER" id="PTHR38011:SF7">
    <property type="entry name" value="2,5-DIAMINO-6-RIBOSYLAMINO-4(3H)-PYRIMIDINONE 5'-PHOSPHATE REDUCTASE"/>
    <property type="match status" value="1"/>
</dbReference>
<evidence type="ECO:0000256" key="3">
    <source>
        <dbReference type="ARBA" id="ARBA00023002"/>
    </source>
</evidence>
<dbReference type="RefSeq" id="WP_053412073.1">
    <property type="nucleotide sequence ID" value="NZ_CP006841.1"/>
</dbReference>
<accession>A0A0K2GZV7</accession>
<dbReference type="InterPro" id="IPR024072">
    <property type="entry name" value="DHFR-like_dom_sf"/>
</dbReference>
<evidence type="ECO:0000256" key="1">
    <source>
        <dbReference type="ARBA" id="ARBA00005104"/>
    </source>
</evidence>
<dbReference type="InterPro" id="IPR002734">
    <property type="entry name" value="RibDG_C"/>
</dbReference>
<reference evidence="5 6" key="1">
    <citation type="submission" date="2013-10" db="EMBL/GenBank/DDBJ databases">
        <title>Complete genome sequence of Corynebacterium lactis DSM 45799(T), isolated from raw cow milk.</title>
        <authorList>
            <person name="Ruckert C."/>
            <person name="Albersmeier A."/>
            <person name="Lipski A."/>
            <person name="Kalinowski J."/>
        </authorList>
    </citation>
    <scope>NUCLEOTIDE SEQUENCE [LARGE SCALE GENOMIC DNA]</scope>
    <source>
        <strain evidence="5 6">RW2-5</strain>
    </source>
</reference>
<dbReference type="Proteomes" id="UP000058446">
    <property type="component" value="Chromosome"/>
</dbReference>
<evidence type="ECO:0000259" key="4">
    <source>
        <dbReference type="Pfam" id="PF01872"/>
    </source>
</evidence>
<organism evidence="5 6">
    <name type="scientific">Corynebacterium lactis RW2-5</name>
    <dbReference type="NCBI Taxonomy" id="1408189"/>
    <lineage>
        <taxon>Bacteria</taxon>
        <taxon>Bacillati</taxon>
        <taxon>Actinomycetota</taxon>
        <taxon>Actinomycetes</taxon>
        <taxon>Mycobacteriales</taxon>
        <taxon>Corynebacteriaceae</taxon>
        <taxon>Corynebacterium</taxon>
    </lineage>
</organism>
<feature type="domain" description="Bacterial bifunctional deaminase-reductase C-terminal" evidence="4">
    <location>
        <begin position="36"/>
        <end position="232"/>
    </location>
</feature>
<dbReference type="KEGG" id="clw:CLAC_05770"/>
<dbReference type="Pfam" id="PF01872">
    <property type="entry name" value="RibD_C"/>
    <property type="match status" value="1"/>
</dbReference>
<dbReference type="EMBL" id="CP006841">
    <property type="protein sequence ID" value="ALA67309.1"/>
    <property type="molecule type" value="Genomic_DNA"/>
</dbReference>
<dbReference type="PANTHER" id="PTHR38011">
    <property type="entry name" value="DIHYDROFOLATE REDUCTASE FAMILY PROTEIN (AFU_ORTHOLOGUE AFUA_8G06820)"/>
    <property type="match status" value="1"/>
</dbReference>
<dbReference type="GO" id="GO:0008703">
    <property type="term" value="F:5-amino-6-(5-phosphoribosylamino)uracil reductase activity"/>
    <property type="evidence" value="ECO:0007669"/>
    <property type="project" value="InterPro"/>
</dbReference>
<evidence type="ECO:0000256" key="2">
    <source>
        <dbReference type="ARBA" id="ARBA00022857"/>
    </source>
</evidence>
<comment type="pathway">
    <text evidence="1">Cofactor biosynthesis; riboflavin biosynthesis.</text>
</comment>
<gene>
    <name evidence="5" type="ORF">CLAC_05770</name>
</gene>
<evidence type="ECO:0000313" key="6">
    <source>
        <dbReference type="Proteomes" id="UP000058446"/>
    </source>
</evidence>